<dbReference type="EMBL" id="KN822109">
    <property type="protein sequence ID" value="KIM56848.1"/>
    <property type="molecule type" value="Genomic_DNA"/>
</dbReference>
<gene>
    <name evidence="1" type="ORF">SCLCIDRAFT_80521</name>
</gene>
<evidence type="ECO:0008006" key="3">
    <source>
        <dbReference type="Google" id="ProtNLM"/>
    </source>
</evidence>
<evidence type="ECO:0000313" key="1">
    <source>
        <dbReference type="EMBL" id="KIM56848.1"/>
    </source>
</evidence>
<feature type="non-terminal residue" evidence="1">
    <location>
        <position position="1"/>
    </location>
</feature>
<proteinExistence type="predicted"/>
<reference evidence="1 2" key="1">
    <citation type="submission" date="2014-04" db="EMBL/GenBank/DDBJ databases">
        <authorList>
            <consortium name="DOE Joint Genome Institute"/>
            <person name="Kuo A."/>
            <person name="Kohler A."/>
            <person name="Nagy L.G."/>
            <person name="Floudas D."/>
            <person name="Copeland A."/>
            <person name="Barry K.W."/>
            <person name="Cichocki N."/>
            <person name="Veneault-Fourrey C."/>
            <person name="LaButti K."/>
            <person name="Lindquist E.A."/>
            <person name="Lipzen A."/>
            <person name="Lundell T."/>
            <person name="Morin E."/>
            <person name="Murat C."/>
            <person name="Sun H."/>
            <person name="Tunlid A."/>
            <person name="Henrissat B."/>
            <person name="Grigoriev I.V."/>
            <person name="Hibbett D.S."/>
            <person name="Martin F."/>
            <person name="Nordberg H.P."/>
            <person name="Cantor M.N."/>
            <person name="Hua S.X."/>
        </authorList>
    </citation>
    <scope>NUCLEOTIDE SEQUENCE [LARGE SCALE GENOMIC DNA]</scope>
    <source>
        <strain evidence="1 2">Foug A</strain>
    </source>
</reference>
<dbReference type="OrthoDB" id="2919534at2759"/>
<sequence>PKGECVRFLAMVDNGAMINAIDSEAHSRIVKRLLPLQLSNRTLRMADRSLMPSSGLWAGTFEWEPAWVETNFEVFPSGGSWQMLVGKLLLEQTRTIQEYESDTILL</sequence>
<keyword evidence="2" id="KW-1185">Reference proteome</keyword>
<organism evidence="1 2">
    <name type="scientific">Scleroderma citrinum Foug A</name>
    <dbReference type="NCBI Taxonomy" id="1036808"/>
    <lineage>
        <taxon>Eukaryota</taxon>
        <taxon>Fungi</taxon>
        <taxon>Dikarya</taxon>
        <taxon>Basidiomycota</taxon>
        <taxon>Agaricomycotina</taxon>
        <taxon>Agaricomycetes</taxon>
        <taxon>Agaricomycetidae</taxon>
        <taxon>Boletales</taxon>
        <taxon>Sclerodermatineae</taxon>
        <taxon>Sclerodermataceae</taxon>
        <taxon>Scleroderma</taxon>
    </lineage>
</organism>
<dbReference type="HOGENOM" id="CLU_097628_1_1_1"/>
<feature type="non-terminal residue" evidence="1">
    <location>
        <position position="106"/>
    </location>
</feature>
<reference evidence="2" key="2">
    <citation type="submission" date="2015-01" db="EMBL/GenBank/DDBJ databases">
        <title>Evolutionary Origins and Diversification of the Mycorrhizal Mutualists.</title>
        <authorList>
            <consortium name="DOE Joint Genome Institute"/>
            <consortium name="Mycorrhizal Genomics Consortium"/>
            <person name="Kohler A."/>
            <person name="Kuo A."/>
            <person name="Nagy L.G."/>
            <person name="Floudas D."/>
            <person name="Copeland A."/>
            <person name="Barry K.W."/>
            <person name="Cichocki N."/>
            <person name="Veneault-Fourrey C."/>
            <person name="LaButti K."/>
            <person name="Lindquist E.A."/>
            <person name="Lipzen A."/>
            <person name="Lundell T."/>
            <person name="Morin E."/>
            <person name="Murat C."/>
            <person name="Riley R."/>
            <person name="Ohm R."/>
            <person name="Sun H."/>
            <person name="Tunlid A."/>
            <person name="Henrissat B."/>
            <person name="Grigoriev I.V."/>
            <person name="Hibbett D.S."/>
            <person name="Martin F."/>
        </authorList>
    </citation>
    <scope>NUCLEOTIDE SEQUENCE [LARGE SCALE GENOMIC DNA]</scope>
    <source>
        <strain evidence="2">Foug A</strain>
    </source>
</reference>
<dbReference type="Proteomes" id="UP000053989">
    <property type="component" value="Unassembled WGS sequence"/>
</dbReference>
<evidence type="ECO:0000313" key="2">
    <source>
        <dbReference type="Proteomes" id="UP000053989"/>
    </source>
</evidence>
<protein>
    <recommendedName>
        <fullName evidence="3">Peptidase A2 domain-containing protein</fullName>
    </recommendedName>
</protein>
<name>A0A0C2Z4H4_9AGAM</name>
<dbReference type="InParanoid" id="A0A0C2Z4H4"/>
<accession>A0A0C2Z4H4</accession>
<dbReference type="AlphaFoldDB" id="A0A0C2Z4H4"/>